<evidence type="ECO:0000313" key="3">
    <source>
        <dbReference type="Proteomes" id="UP000295515"/>
    </source>
</evidence>
<dbReference type="CDD" id="cd05400">
    <property type="entry name" value="NT_2-5OAS_ClassI-CCAase"/>
    <property type="match status" value="1"/>
</dbReference>
<protein>
    <submittedName>
        <fullName evidence="2">Nucleotidyltransferase-like protein</fullName>
    </submittedName>
</protein>
<dbReference type="EMBL" id="SMCQ01000001">
    <property type="protein sequence ID" value="TCW02961.1"/>
    <property type="molecule type" value="Genomic_DNA"/>
</dbReference>
<dbReference type="Gene3D" id="3.30.460.10">
    <property type="entry name" value="Beta Polymerase, domain 2"/>
    <property type="match status" value="1"/>
</dbReference>
<dbReference type="GO" id="GO:0051607">
    <property type="term" value="P:defense response to virus"/>
    <property type="evidence" value="ECO:0007669"/>
    <property type="project" value="UniProtKB-KW"/>
</dbReference>
<keyword evidence="3" id="KW-1185">Reference proteome</keyword>
<name>A0A4R3ZAR7_9FIRM</name>
<dbReference type="RefSeq" id="WP_066451375.1">
    <property type="nucleotide sequence ID" value="NZ_JANKBF010000002.1"/>
</dbReference>
<dbReference type="SUPFAM" id="SSF81301">
    <property type="entry name" value="Nucleotidyltransferase"/>
    <property type="match status" value="1"/>
</dbReference>
<dbReference type="AlphaFoldDB" id="A0A4R3ZAR7"/>
<dbReference type="Pfam" id="PF18144">
    <property type="entry name" value="SMODS"/>
    <property type="match status" value="1"/>
</dbReference>
<dbReference type="GeneID" id="98914090"/>
<accession>A0A4R3ZAR7</accession>
<keyword evidence="1" id="KW-0051">Antiviral defense</keyword>
<evidence type="ECO:0000256" key="1">
    <source>
        <dbReference type="ARBA" id="ARBA00023118"/>
    </source>
</evidence>
<gene>
    <name evidence="2" type="ORF">EDD60_101267</name>
</gene>
<proteinExistence type="predicted"/>
<dbReference type="InterPro" id="IPR006116">
    <property type="entry name" value="NT_2-5OAS_ClassI-CCAase"/>
</dbReference>
<sequence>MSNLVCKHGEIIALDIRSKISQRYHTVTKAINKEFWNSYSDTANSLYVGSYGRGTAIDTSDLDILVCLPESEYYRYDAMKGNGQSRLLQSVKNAILNVYPRSDVRADGQVVKINFSDGMKFEILPAFKVFDWFGNWTGTYKYPDTNMGGNWKSTNPKAEQDAMASKNKSSNGLLYDTCKHIRRIRDDHFSSYHLSGIVIDSFVYNAIGGWRWSEPGSTSSATIGSYEQVLIDYFNSHLFWGLPINAPGSNDLVSTDTSIECLKKVLDYMTK</sequence>
<comment type="caution">
    <text evidence="2">The sequence shown here is derived from an EMBL/GenBank/DDBJ whole genome shotgun (WGS) entry which is preliminary data.</text>
</comment>
<dbReference type="InterPro" id="IPR043519">
    <property type="entry name" value="NT_sf"/>
</dbReference>
<dbReference type="GO" id="GO:0016779">
    <property type="term" value="F:nucleotidyltransferase activity"/>
    <property type="evidence" value="ECO:0007669"/>
    <property type="project" value="InterPro"/>
</dbReference>
<keyword evidence="2" id="KW-0808">Transferase</keyword>
<evidence type="ECO:0000313" key="2">
    <source>
        <dbReference type="EMBL" id="TCW02961.1"/>
    </source>
</evidence>
<dbReference type="Proteomes" id="UP000295515">
    <property type="component" value="Unassembled WGS sequence"/>
</dbReference>
<organism evidence="2 3">
    <name type="scientific">Longibaculum muris</name>
    <dbReference type="NCBI Taxonomy" id="1796628"/>
    <lineage>
        <taxon>Bacteria</taxon>
        <taxon>Bacillati</taxon>
        <taxon>Bacillota</taxon>
        <taxon>Erysipelotrichia</taxon>
        <taxon>Erysipelotrichales</taxon>
        <taxon>Coprobacillaceae</taxon>
        <taxon>Longibaculum</taxon>
    </lineage>
</organism>
<reference evidence="2 3" key="1">
    <citation type="submission" date="2019-03" db="EMBL/GenBank/DDBJ databases">
        <title>Genomic Encyclopedia of Type Strains, Phase IV (KMG-IV): sequencing the most valuable type-strain genomes for metagenomic binning, comparative biology and taxonomic classification.</title>
        <authorList>
            <person name="Goeker M."/>
        </authorList>
    </citation>
    <scope>NUCLEOTIDE SEQUENCE [LARGE SCALE GENOMIC DNA]</scope>
    <source>
        <strain evidence="2 3">DSM 29487</strain>
    </source>
</reference>